<dbReference type="AlphaFoldDB" id="A0A2A6FQU1"/>
<dbReference type="Proteomes" id="UP000219994">
    <property type="component" value="Unassembled WGS sequence"/>
</dbReference>
<feature type="domain" description="M23ase beta-sheet core" evidence="1">
    <location>
        <begin position="29"/>
        <end position="121"/>
    </location>
</feature>
<name>A0A2A6FQU1_9MICO</name>
<evidence type="ECO:0000313" key="3">
    <source>
        <dbReference type="Proteomes" id="UP000219994"/>
    </source>
</evidence>
<dbReference type="PANTHER" id="PTHR21666:SF270">
    <property type="entry name" value="MUREIN HYDROLASE ACTIVATOR ENVC"/>
    <property type="match status" value="1"/>
</dbReference>
<gene>
    <name evidence="2" type="ORF">B5766_08250</name>
</gene>
<dbReference type="GO" id="GO:0004222">
    <property type="term" value="F:metalloendopeptidase activity"/>
    <property type="evidence" value="ECO:0007669"/>
    <property type="project" value="TreeGrafter"/>
</dbReference>
<dbReference type="Gene3D" id="2.70.70.10">
    <property type="entry name" value="Glucose Permease (Domain IIA)"/>
    <property type="match status" value="1"/>
</dbReference>
<evidence type="ECO:0000313" key="2">
    <source>
        <dbReference type="EMBL" id="PDQ34971.1"/>
    </source>
</evidence>
<sequence>MVMSPAQFYARVDEEFGSMGQGSFRRSRPHKGTDFSWGEGIEIPAYRGGVVFANLPRCGELGNVLVVRWDPIDNLPGTYYAGFCHLREPPPYQHGHWFGVGDVLGVVGATGRVTGAHLHTTLGPGLNSYAGVGSQDPVPYIRRCLATIGNQPEAPPPPPPLPLEGDDMIRIVNTHRGIALIGAGYYRPICTNEELSVSSSVMSKHIEGNEREWDLWASLALGGVSAKSTV</sequence>
<dbReference type="EMBL" id="NAEP01000042">
    <property type="protein sequence ID" value="PDQ34971.1"/>
    <property type="molecule type" value="Genomic_DNA"/>
</dbReference>
<reference evidence="3" key="1">
    <citation type="submission" date="2017-03" db="EMBL/GenBank/DDBJ databases">
        <authorList>
            <person name="Lund M.B."/>
        </authorList>
    </citation>
    <scope>NUCLEOTIDE SEQUENCE [LARGE SCALE GENOMIC DNA]</scope>
</reference>
<dbReference type="InterPro" id="IPR016047">
    <property type="entry name" value="M23ase_b-sheet_dom"/>
</dbReference>
<dbReference type="InterPro" id="IPR050570">
    <property type="entry name" value="Cell_wall_metabolism_enzyme"/>
</dbReference>
<proteinExistence type="predicted"/>
<dbReference type="SUPFAM" id="SSF51261">
    <property type="entry name" value="Duplicated hybrid motif"/>
    <property type="match status" value="1"/>
</dbReference>
<comment type="caution">
    <text evidence="2">The sequence shown here is derived from an EMBL/GenBank/DDBJ whole genome shotgun (WGS) entry which is preliminary data.</text>
</comment>
<accession>A0A2A6FQU1</accession>
<organism evidence="2 3">
    <name type="scientific">Candidatus Lumbricidiphila eiseniae</name>
    <dbReference type="NCBI Taxonomy" id="1969409"/>
    <lineage>
        <taxon>Bacteria</taxon>
        <taxon>Bacillati</taxon>
        <taxon>Actinomycetota</taxon>
        <taxon>Actinomycetes</taxon>
        <taxon>Micrococcales</taxon>
        <taxon>Microbacteriaceae</taxon>
        <taxon>Candidatus Lumbricidiphila</taxon>
    </lineage>
</organism>
<dbReference type="InterPro" id="IPR011055">
    <property type="entry name" value="Dup_hybrid_motif"/>
</dbReference>
<protein>
    <recommendedName>
        <fullName evidence="1">M23ase beta-sheet core domain-containing protein</fullName>
    </recommendedName>
</protein>
<dbReference type="PANTHER" id="PTHR21666">
    <property type="entry name" value="PEPTIDASE-RELATED"/>
    <property type="match status" value="1"/>
</dbReference>
<dbReference type="Pfam" id="PF01551">
    <property type="entry name" value="Peptidase_M23"/>
    <property type="match status" value="1"/>
</dbReference>
<evidence type="ECO:0000259" key="1">
    <source>
        <dbReference type="Pfam" id="PF01551"/>
    </source>
</evidence>